<gene>
    <name evidence="2" type="ORF">SAMN05216215_100512</name>
</gene>
<evidence type="ECO:0000313" key="3">
    <source>
        <dbReference type="Proteomes" id="UP000199529"/>
    </source>
</evidence>
<dbReference type="STRING" id="418495.SAMN05216215_100512"/>
<dbReference type="PANTHER" id="PTHR23419:SF8">
    <property type="entry name" value="FI09726P"/>
    <property type="match status" value="1"/>
</dbReference>
<dbReference type="AlphaFoldDB" id="A0A1H2W023"/>
<dbReference type="RefSeq" id="WP_093263031.1">
    <property type="nucleotide sequence ID" value="NZ_FNOK01000005.1"/>
</dbReference>
<dbReference type="Gene3D" id="3.30.70.120">
    <property type="match status" value="1"/>
</dbReference>
<keyword evidence="3" id="KW-1185">Reference proteome</keyword>
<dbReference type="InterPro" id="IPR004323">
    <property type="entry name" value="Ion_tolerance_CutA"/>
</dbReference>
<protein>
    <submittedName>
        <fullName evidence="2">Divalent cation tolerance protein</fullName>
    </submittedName>
</protein>
<dbReference type="EMBL" id="FNOK01000005">
    <property type="protein sequence ID" value="SDW73958.1"/>
    <property type="molecule type" value="Genomic_DNA"/>
</dbReference>
<accession>A0A1H2W023</accession>
<dbReference type="GO" id="GO:0010038">
    <property type="term" value="P:response to metal ion"/>
    <property type="evidence" value="ECO:0007669"/>
    <property type="project" value="InterPro"/>
</dbReference>
<dbReference type="OrthoDB" id="37622at2"/>
<dbReference type="Pfam" id="PF03091">
    <property type="entry name" value="CutA1"/>
    <property type="match status" value="1"/>
</dbReference>
<comment type="similarity">
    <text evidence="1">Belongs to the CutA family.</text>
</comment>
<evidence type="ECO:0000256" key="1">
    <source>
        <dbReference type="ARBA" id="ARBA00010169"/>
    </source>
</evidence>
<dbReference type="PANTHER" id="PTHR23419">
    <property type="entry name" value="DIVALENT CATION TOLERANCE CUTA-RELATED"/>
    <property type="match status" value="1"/>
</dbReference>
<sequence>MADHVQVVTTTDSEQAAAELARGIVEARLGACVQVVPIRSFYVWEGAAQDDAEWQLQIKTSAGRLPELVEHLRANHGYDVPEIIATPIVGGNPAYLAWVDDQTVRSGPGSV</sequence>
<dbReference type="Proteomes" id="UP000199529">
    <property type="component" value="Unassembled WGS sequence"/>
</dbReference>
<dbReference type="InterPro" id="IPR011322">
    <property type="entry name" value="N-reg_PII-like_a/b"/>
</dbReference>
<dbReference type="InterPro" id="IPR015867">
    <property type="entry name" value="N-reg_PII/ATP_PRibTrfase_C"/>
</dbReference>
<organism evidence="2 3">
    <name type="scientific">Saccharopolyspora shandongensis</name>
    <dbReference type="NCBI Taxonomy" id="418495"/>
    <lineage>
        <taxon>Bacteria</taxon>
        <taxon>Bacillati</taxon>
        <taxon>Actinomycetota</taxon>
        <taxon>Actinomycetes</taxon>
        <taxon>Pseudonocardiales</taxon>
        <taxon>Pseudonocardiaceae</taxon>
        <taxon>Saccharopolyspora</taxon>
    </lineage>
</organism>
<evidence type="ECO:0000313" key="2">
    <source>
        <dbReference type="EMBL" id="SDW73958.1"/>
    </source>
</evidence>
<name>A0A1H2W023_9PSEU</name>
<reference evidence="3" key="1">
    <citation type="submission" date="2016-10" db="EMBL/GenBank/DDBJ databases">
        <authorList>
            <person name="Varghese N."/>
            <person name="Submissions S."/>
        </authorList>
    </citation>
    <scope>NUCLEOTIDE SEQUENCE [LARGE SCALE GENOMIC DNA]</scope>
    <source>
        <strain evidence="3">CGMCC 4.3530</strain>
    </source>
</reference>
<dbReference type="SUPFAM" id="SSF54913">
    <property type="entry name" value="GlnB-like"/>
    <property type="match status" value="1"/>
</dbReference>
<proteinExistence type="inferred from homology"/>
<dbReference type="GO" id="GO:0005507">
    <property type="term" value="F:copper ion binding"/>
    <property type="evidence" value="ECO:0007669"/>
    <property type="project" value="TreeGrafter"/>
</dbReference>